<evidence type="ECO:0000313" key="1">
    <source>
        <dbReference type="EMBL" id="MFC7370167.1"/>
    </source>
</evidence>
<sequence>MPVYSTGLLENRAGSSGIRPSQKLVLRVSNEGVYSTDCLVEIFTLNNKDQTKHQNFYITQFALNGVNKTGAVRTFDDIECNLDTFGVRVTTIGTGSANVAVTMFTMDANGNLVDSHRAFQGEMQLVGVDLIL</sequence>
<dbReference type="Proteomes" id="UP001596549">
    <property type="component" value="Unassembled WGS sequence"/>
</dbReference>
<evidence type="ECO:0008006" key="3">
    <source>
        <dbReference type="Google" id="ProtNLM"/>
    </source>
</evidence>
<protein>
    <recommendedName>
        <fullName evidence="3">Exosporium protein C</fullName>
    </recommendedName>
</protein>
<keyword evidence="2" id="KW-1185">Reference proteome</keyword>
<name>A0ABW2NK48_9BACL</name>
<accession>A0ABW2NK48</accession>
<comment type="caution">
    <text evidence="1">The sequence shown here is derived from an EMBL/GenBank/DDBJ whole genome shotgun (WGS) entry which is preliminary data.</text>
</comment>
<reference evidence="2" key="1">
    <citation type="journal article" date="2019" name="Int. J. Syst. Evol. Microbiol.">
        <title>The Global Catalogue of Microorganisms (GCM) 10K type strain sequencing project: providing services to taxonomists for standard genome sequencing and annotation.</title>
        <authorList>
            <consortium name="The Broad Institute Genomics Platform"/>
            <consortium name="The Broad Institute Genome Sequencing Center for Infectious Disease"/>
            <person name="Wu L."/>
            <person name="Ma J."/>
        </authorList>
    </citation>
    <scope>NUCLEOTIDE SEQUENCE [LARGE SCALE GENOMIC DNA]</scope>
    <source>
        <strain evidence="2">NBRC 106396</strain>
    </source>
</reference>
<evidence type="ECO:0000313" key="2">
    <source>
        <dbReference type="Proteomes" id="UP001596549"/>
    </source>
</evidence>
<organism evidence="1 2">
    <name type="scientific">Fictibacillus iocasae</name>
    <dbReference type="NCBI Taxonomy" id="2715437"/>
    <lineage>
        <taxon>Bacteria</taxon>
        <taxon>Bacillati</taxon>
        <taxon>Bacillota</taxon>
        <taxon>Bacilli</taxon>
        <taxon>Bacillales</taxon>
        <taxon>Fictibacillaceae</taxon>
        <taxon>Fictibacillus</taxon>
    </lineage>
</organism>
<dbReference type="EMBL" id="JBHTCP010000002">
    <property type="protein sequence ID" value="MFC7370167.1"/>
    <property type="molecule type" value="Genomic_DNA"/>
</dbReference>
<dbReference type="RefSeq" id="WP_379744926.1">
    <property type="nucleotide sequence ID" value="NZ_JBHTCP010000002.1"/>
</dbReference>
<gene>
    <name evidence="1" type="ORF">ACFQPF_00560</name>
</gene>
<proteinExistence type="predicted"/>